<dbReference type="InterPro" id="IPR017896">
    <property type="entry name" value="4Fe4S_Fe-S-bd"/>
</dbReference>
<evidence type="ECO:0000256" key="2">
    <source>
        <dbReference type="ARBA" id="ARBA00022490"/>
    </source>
</evidence>
<dbReference type="SUPFAM" id="SSF48371">
    <property type="entry name" value="ARM repeat"/>
    <property type="match status" value="1"/>
</dbReference>
<keyword evidence="8" id="KW-0411">Iron-sulfur</keyword>
<dbReference type="Pfam" id="PF08331">
    <property type="entry name" value="QueG_DUF1730"/>
    <property type="match status" value="1"/>
</dbReference>
<name>A0A1M6G746_9FIRM</name>
<reference evidence="11" key="1">
    <citation type="submission" date="2016-11" db="EMBL/GenBank/DDBJ databases">
        <authorList>
            <person name="Varghese N."/>
            <person name="Submissions S."/>
        </authorList>
    </citation>
    <scope>NUCLEOTIDE SEQUENCE [LARGE SCALE GENOMIC DNA]</scope>
    <source>
        <strain evidence="11">DSM 17957</strain>
    </source>
</reference>
<dbReference type="OrthoDB" id="9784571at2"/>
<dbReference type="GO" id="GO:0052693">
    <property type="term" value="F:epoxyqueuosine reductase activity"/>
    <property type="evidence" value="ECO:0007669"/>
    <property type="project" value="TreeGrafter"/>
</dbReference>
<evidence type="ECO:0000259" key="9">
    <source>
        <dbReference type="PROSITE" id="PS51379"/>
    </source>
</evidence>
<dbReference type="PANTHER" id="PTHR30002">
    <property type="entry name" value="EPOXYQUEUOSINE REDUCTASE"/>
    <property type="match status" value="1"/>
</dbReference>
<evidence type="ECO:0000313" key="10">
    <source>
        <dbReference type="EMBL" id="SHJ05786.1"/>
    </source>
</evidence>
<dbReference type="NCBIfam" id="TIGR00276">
    <property type="entry name" value="tRNA epoxyqueuosine(34) reductase QueG"/>
    <property type="match status" value="1"/>
</dbReference>
<dbReference type="Gene3D" id="3.30.70.20">
    <property type="match status" value="1"/>
</dbReference>
<evidence type="ECO:0000256" key="6">
    <source>
        <dbReference type="ARBA" id="ARBA00023002"/>
    </source>
</evidence>
<dbReference type="RefSeq" id="WP_110940439.1">
    <property type="nucleotide sequence ID" value="NZ_FQZV01000013.1"/>
</dbReference>
<proteinExistence type="predicted"/>
<dbReference type="InterPro" id="IPR016024">
    <property type="entry name" value="ARM-type_fold"/>
</dbReference>
<dbReference type="SUPFAM" id="SSF46548">
    <property type="entry name" value="alpha-helical ferredoxin"/>
    <property type="match status" value="1"/>
</dbReference>
<dbReference type="GO" id="GO:0046872">
    <property type="term" value="F:metal ion binding"/>
    <property type="evidence" value="ECO:0007669"/>
    <property type="project" value="UniProtKB-KW"/>
</dbReference>
<evidence type="ECO:0000256" key="4">
    <source>
        <dbReference type="ARBA" id="ARBA00022723"/>
    </source>
</evidence>
<dbReference type="InterPro" id="IPR017900">
    <property type="entry name" value="4Fe4S_Fe_S_CS"/>
</dbReference>
<sequence length="374" mass="42268">MGEDLKEKIKQIARGLGIDLIGFTSAAPFNELEKIFLERKAQGYLSGFEEQDIAKRIDPRLTLENAETIIVIGMSYYTDASEICEEEGAARGTIARSAWGKDYHEVLRNKLLILMKKIEELIGFFQYRIFVDTGPLSDRAVARRAGLGWIGKNNMLITRQYGSWVFIGYGIVDFKIEQDEPLQDSCAGCNACIQACPAGALEEGYKLKGKKCLSFITQTKDEIESEECKKLGNRIYGCDTCQLVCPHNQKIKKTKTWEFLPDPSISRPKLVDLLSMDNQTFKEKYENTAAGWRGKNTLRRNAIIALANSRDPKGIPYLEKLLAEDSKMIRKYALRGIVSLEPQAAKNILKTHLKRERDAELKGFIENFLGDDCN</sequence>
<dbReference type="PROSITE" id="PS00198">
    <property type="entry name" value="4FE4S_FER_1"/>
    <property type="match status" value="1"/>
</dbReference>
<organism evidence="10 11">
    <name type="scientific">Geosporobacter subterraneus DSM 17957</name>
    <dbReference type="NCBI Taxonomy" id="1121919"/>
    <lineage>
        <taxon>Bacteria</taxon>
        <taxon>Bacillati</taxon>
        <taxon>Bacillota</taxon>
        <taxon>Clostridia</taxon>
        <taxon>Peptostreptococcales</taxon>
        <taxon>Thermotaleaceae</taxon>
        <taxon>Geosporobacter</taxon>
    </lineage>
</organism>
<keyword evidence="2" id="KW-0963">Cytoplasm</keyword>
<dbReference type="Gene3D" id="1.25.10.10">
    <property type="entry name" value="Leucine-rich Repeat Variant"/>
    <property type="match status" value="1"/>
</dbReference>
<dbReference type="Pfam" id="PF13646">
    <property type="entry name" value="HEAT_2"/>
    <property type="match status" value="1"/>
</dbReference>
<dbReference type="AlphaFoldDB" id="A0A1M6G746"/>
<dbReference type="GO" id="GO:0008616">
    <property type="term" value="P:tRNA queuosine(34) biosynthetic process"/>
    <property type="evidence" value="ECO:0007669"/>
    <property type="project" value="UniProtKB-KW"/>
</dbReference>
<dbReference type="PROSITE" id="PS51379">
    <property type="entry name" value="4FE4S_FER_2"/>
    <property type="match status" value="1"/>
</dbReference>
<dbReference type="InterPro" id="IPR004453">
    <property type="entry name" value="QueG"/>
</dbReference>
<evidence type="ECO:0000313" key="11">
    <source>
        <dbReference type="Proteomes" id="UP000184536"/>
    </source>
</evidence>
<keyword evidence="4" id="KW-0479">Metal-binding</keyword>
<keyword evidence="5" id="KW-0671">Queuosine biosynthesis</keyword>
<dbReference type="InterPro" id="IPR011989">
    <property type="entry name" value="ARM-like"/>
</dbReference>
<keyword evidence="7" id="KW-0408">Iron</keyword>
<dbReference type="InterPro" id="IPR013542">
    <property type="entry name" value="QueG_DUF1730"/>
</dbReference>
<dbReference type="STRING" id="1121919.SAMN02745975_01200"/>
<dbReference type="Proteomes" id="UP000184536">
    <property type="component" value="Unassembled WGS sequence"/>
</dbReference>
<keyword evidence="6" id="KW-0560">Oxidoreductase</keyword>
<dbReference type="PANTHER" id="PTHR30002:SF4">
    <property type="entry name" value="EPOXYQUEUOSINE REDUCTASE"/>
    <property type="match status" value="1"/>
</dbReference>
<dbReference type="EMBL" id="FQZV01000013">
    <property type="protein sequence ID" value="SHJ05786.1"/>
    <property type="molecule type" value="Genomic_DNA"/>
</dbReference>
<evidence type="ECO:0000256" key="5">
    <source>
        <dbReference type="ARBA" id="ARBA00022785"/>
    </source>
</evidence>
<keyword evidence="3" id="KW-0819">tRNA processing</keyword>
<feature type="domain" description="4Fe-4S ferredoxin-type" evidence="9">
    <location>
        <begin position="174"/>
        <end position="206"/>
    </location>
</feature>
<evidence type="ECO:0000256" key="7">
    <source>
        <dbReference type="ARBA" id="ARBA00023004"/>
    </source>
</evidence>
<keyword evidence="1" id="KW-0004">4Fe-4S</keyword>
<dbReference type="Pfam" id="PF13484">
    <property type="entry name" value="Fer4_16"/>
    <property type="match status" value="1"/>
</dbReference>
<evidence type="ECO:0000256" key="3">
    <source>
        <dbReference type="ARBA" id="ARBA00022694"/>
    </source>
</evidence>
<evidence type="ECO:0000256" key="1">
    <source>
        <dbReference type="ARBA" id="ARBA00022485"/>
    </source>
</evidence>
<keyword evidence="11" id="KW-1185">Reference proteome</keyword>
<dbReference type="GO" id="GO:0051539">
    <property type="term" value="F:4 iron, 4 sulfur cluster binding"/>
    <property type="evidence" value="ECO:0007669"/>
    <property type="project" value="UniProtKB-KW"/>
</dbReference>
<accession>A0A1M6G746</accession>
<protein>
    <submittedName>
        <fullName evidence="10">Epoxyqueuosine reductase</fullName>
    </submittedName>
</protein>
<gene>
    <name evidence="10" type="ORF">SAMN02745975_01200</name>
</gene>
<evidence type="ECO:0000256" key="8">
    <source>
        <dbReference type="ARBA" id="ARBA00023014"/>
    </source>
</evidence>